<feature type="signal peptide" evidence="1">
    <location>
        <begin position="1"/>
        <end position="29"/>
    </location>
</feature>
<organism evidence="2 3">
    <name type="scientific">Stephanodiscus triporus</name>
    <dbReference type="NCBI Taxonomy" id="2934178"/>
    <lineage>
        <taxon>Eukaryota</taxon>
        <taxon>Sar</taxon>
        <taxon>Stramenopiles</taxon>
        <taxon>Ochrophyta</taxon>
        <taxon>Bacillariophyta</taxon>
        <taxon>Coscinodiscophyceae</taxon>
        <taxon>Thalassiosirophycidae</taxon>
        <taxon>Stephanodiscales</taxon>
        <taxon>Stephanodiscaceae</taxon>
        <taxon>Stephanodiscus</taxon>
    </lineage>
</organism>
<comment type="caution">
    <text evidence="2">The sequence shown here is derived from an EMBL/GenBank/DDBJ whole genome shotgun (WGS) entry which is preliminary data.</text>
</comment>
<sequence>MSYIYSTASTKSSCLTMALVALTSSPVSASSSLFESFTIIKRGRPVLNLPSMPSGSDNNRRNTSMYYYGDEDGSNLLEMLPRELAAMIESAESSKPSSAPTMSSSLRYYPTYTEGGESCSAKSSTEFNSWEVSYDSLHECCNESFGWDYDACINSHVAEHEDENDLLEMLPRELAAMIESASTESSSPSSAPTLSSSIRYYPTYTEGGESCSAKSAREFNSWEVSYDSLHECCNESFGWDYDACINSHVAEHEDENDLLEMLPRELAAMIESASTESSSPSSAPTLSSSIRYYPTYTEGGESCSTKSAREFNSWEVSYDSLHECCNESFGWDYDACIINQ</sequence>
<name>A0ABD3NBF4_9STRA</name>
<protein>
    <submittedName>
        <fullName evidence="2">Uncharacterized protein</fullName>
    </submittedName>
</protein>
<gene>
    <name evidence="2" type="ORF">ACHAW5_008171</name>
</gene>
<evidence type="ECO:0000313" key="3">
    <source>
        <dbReference type="Proteomes" id="UP001530315"/>
    </source>
</evidence>
<reference evidence="2 3" key="1">
    <citation type="submission" date="2024-10" db="EMBL/GenBank/DDBJ databases">
        <title>Updated reference genomes for cyclostephanoid diatoms.</title>
        <authorList>
            <person name="Roberts W.R."/>
            <person name="Alverson A.J."/>
        </authorList>
    </citation>
    <scope>NUCLEOTIDE SEQUENCE [LARGE SCALE GENOMIC DNA]</scope>
    <source>
        <strain evidence="2 3">AJA276-08</strain>
    </source>
</reference>
<dbReference type="Proteomes" id="UP001530315">
    <property type="component" value="Unassembled WGS sequence"/>
</dbReference>
<keyword evidence="1" id="KW-0732">Signal</keyword>
<dbReference type="AlphaFoldDB" id="A0ABD3NBF4"/>
<dbReference type="EMBL" id="JALLAZ020001534">
    <property type="protein sequence ID" value="KAL3773404.1"/>
    <property type="molecule type" value="Genomic_DNA"/>
</dbReference>
<keyword evidence="3" id="KW-1185">Reference proteome</keyword>
<evidence type="ECO:0000313" key="2">
    <source>
        <dbReference type="EMBL" id="KAL3773404.1"/>
    </source>
</evidence>
<accession>A0ABD3NBF4</accession>
<proteinExistence type="predicted"/>
<feature type="chain" id="PRO_5044744265" evidence="1">
    <location>
        <begin position="30"/>
        <end position="340"/>
    </location>
</feature>
<evidence type="ECO:0000256" key="1">
    <source>
        <dbReference type="SAM" id="SignalP"/>
    </source>
</evidence>